<dbReference type="InterPro" id="IPR007855">
    <property type="entry name" value="RDRP"/>
</dbReference>
<keyword evidence="2 8" id="KW-0696">RNA-directed RNA polymerase</keyword>
<dbReference type="GO" id="GO:0031380">
    <property type="term" value="C:nuclear RNA-directed RNA polymerase complex"/>
    <property type="evidence" value="ECO:0007669"/>
    <property type="project" value="TreeGrafter"/>
</dbReference>
<evidence type="ECO:0000259" key="10">
    <source>
        <dbReference type="Pfam" id="PF05183"/>
    </source>
</evidence>
<dbReference type="Pfam" id="PF26253">
    <property type="entry name" value="RdRP_head"/>
    <property type="match status" value="1"/>
</dbReference>
<evidence type="ECO:0000256" key="3">
    <source>
        <dbReference type="ARBA" id="ARBA00022679"/>
    </source>
</evidence>
<dbReference type="InterPro" id="IPR058752">
    <property type="entry name" value="RDRP_C_head"/>
</dbReference>
<dbReference type="RefSeq" id="XP_007913639.1">
    <property type="nucleotide sequence ID" value="XM_007915448.1"/>
</dbReference>
<gene>
    <name evidence="12" type="ORF">UCRPA7_2815</name>
</gene>
<feature type="domain" description="RDRP core" evidence="10">
    <location>
        <begin position="295"/>
        <end position="870"/>
    </location>
</feature>
<feature type="region of interest" description="Disordered" evidence="9">
    <location>
        <begin position="1121"/>
        <end position="1159"/>
    </location>
</feature>
<dbReference type="PANTHER" id="PTHR23079:SF55">
    <property type="entry name" value="RNA-DIRECTED RNA POLYMERASE"/>
    <property type="match status" value="1"/>
</dbReference>
<evidence type="ECO:0000256" key="4">
    <source>
        <dbReference type="ARBA" id="ARBA00022695"/>
    </source>
</evidence>
<evidence type="ECO:0000256" key="9">
    <source>
        <dbReference type="SAM" id="MobiDB-lite"/>
    </source>
</evidence>
<name>R8BQS4_PHAM7</name>
<dbReference type="GO" id="GO:0003723">
    <property type="term" value="F:RNA binding"/>
    <property type="evidence" value="ECO:0007669"/>
    <property type="project" value="UniProtKB-KW"/>
</dbReference>
<keyword evidence="3 8" id="KW-0808">Transferase</keyword>
<dbReference type="EMBL" id="KB932984">
    <property type="protein sequence ID" value="EOO01697.1"/>
    <property type="molecule type" value="Genomic_DNA"/>
</dbReference>
<keyword evidence="4 8" id="KW-0548">Nucleotidyltransferase</keyword>
<accession>R8BQS4</accession>
<dbReference type="GO" id="GO:0030422">
    <property type="term" value="P:siRNA processing"/>
    <property type="evidence" value="ECO:0007669"/>
    <property type="project" value="TreeGrafter"/>
</dbReference>
<organism evidence="12 13">
    <name type="scientific">Phaeoacremonium minimum (strain UCR-PA7)</name>
    <name type="common">Esca disease fungus</name>
    <name type="synonym">Togninia minima</name>
    <dbReference type="NCBI Taxonomy" id="1286976"/>
    <lineage>
        <taxon>Eukaryota</taxon>
        <taxon>Fungi</taxon>
        <taxon>Dikarya</taxon>
        <taxon>Ascomycota</taxon>
        <taxon>Pezizomycotina</taxon>
        <taxon>Sordariomycetes</taxon>
        <taxon>Sordariomycetidae</taxon>
        <taxon>Togniniales</taxon>
        <taxon>Togniniaceae</taxon>
        <taxon>Phaeoacremonium</taxon>
    </lineage>
</organism>
<evidence type="ECO:0000256" key="7">
    <source>
        <dbReference type="ARBA" id="ARBA00048744"/>
    </source>
</evidence>
<evidence type="ECO:0000256" key="8">
    <source>
        <dbReference type="RuleBase" id="RU363098"/>
    </source>
</evidence>
<dbReference type="EC" id="2.7.7.48" evidence="8"/>
<comment type="similarity">
    <text evidence="1 8">Belongs to the RdRP family.</text>
</comment>
<keyword evidence="6" id="KW-0943">RNA-mediated gene silencing</keyword>
<dbReference type="eggNOG" id="KOG0988">
    <property type="taxonomic scope" value="Eukaryota"/>
</dbReference>
<dbReference type="Proteomes" id="UP000014074">
    <property type="component" value="Unassembled WGS sequence"/>
</dbReference>
<feature type="region of interest" description="Disordered" evidence="9">
    <location>
        <begin position="1196"/>
        <end position="1230"/>
    </location>
</feature>
<evidence type="ECO:0000256" key="2">
    <source>
        <dbReference type="ARBA" id="ARBA00022484"/>
    </source>
</evidence>
<evidence type="ECO:0000313" key="13">
    <source>
        <dbReference type="Proteomes" id="UP000014074"/>
    </source>
</evidence>
<dbReference type="HOGENOM" id="CLU_001366_0_2_1"/>
<dbReference type="GeneID" id="19323102"/>
<dbReference type="KEGG" id="tmn:UCRPA7_2815"/>
<evidence type="ECO:0000256" key="6">
    <source>
        <dbReference type="ARBA" id="ARBA00023158"/>
    </source>
</evidence>
<keyword evidence="5 8" id="KW-0694">RNA-binding</keyword>
<dbReference type="PANTHER" id="PTHR23079">
    <property type="entry name" value="RNA-DEPENDENT RNA POLYMERASE"/>
    <property type="match status" value="1"/>
</dbReference>
<protein>
    <recommendedName>
        <fullName evidence="8">RNA-dependent RNA polymerase</fullName>
        <ecNumber evidence="8">2.7.7.48</ecNumber>
    </recommendedName>
</protein>
<evidence type="ECO:0000256" key="1">
    <source>
        <dbReference type="ARBA" id="ARBA00005762"/>
    </source>
</evidence>
<feature type="compositionally biased region" description="Polar residues" evidence="9">
    <location>
        <begin position="1125"/>
        <end position="1137"/>
    </location>
</feature>
<feature type="compositionally biased region" description="Polar residues" evidence="9">
    <location>
        <begin position="1147"/>
        <end position="1157"/>
    </location>
</feature>
<dbReference type="OrthoDB" id="6513042at2759"/>
<dbReference type="Pfam" id="PF05183">
    <property type="entry name" value="RdRP"/>
    <property type="match status" value="1"/>
</dbReference>
<evidence type="ECO:0000256" key="5">
    <source>
        <dbReference type="ARBA" id="ARBA00022884"/>
    </source>
</evidence>
<reference evidence="13" key="1">
    <citation type="journal article" date="2013" name="Genome Announc.">
        <title>Draft genome sequence of the ascomycete Phaeoacremonium aleophilum strain UCR-PA7, a causal agent of the esca disease complex in grapevines.</title>
        <authorList>
            <person name="Blanco-Ulate B."/>
            <person name="Rolshausen P."/>
            <person name="Cantu D."/>
        </authorList>
    </citation>
    <scope>NUCLEOTIDE SEQUENCE [LARGE SCALE GENOMIC DNA]</scope>
    <source>
        <strain evidence="13">UCR-PA7</strain>
    </source>
</reference>
<comment type="catalytic activity">
    <reaction evidence="7 8">
        <text>RNA(n) + a ribonucleoside 5'-triphosphate = RNA(n+1) + diphosphate</text>
        <dbReference type="Rhea" id="RHEA:21248"/>
        <dbReference type="Rhea" id="RHEA-COMP:14527"/>
        <dbReference type="Rhea" id="RHEA-COMP:17342"/>
        <dbReference type="ChEBI" id="CHEBI:33019"/>
        <dbReference type="ChEBI" id="CHEBI:61557"/>
        <dbReference type="ChEBI" id="CHEBI:140395"/>
        <dbReference type="EC" id="2.7.7.48"/>
    </reaction>
</comment>
<feature type="domain" description="RDRP C-terminal head" evidence="11">
    <location>
        <begin position="895"/>
        <end position="1039"/>
    </location>
</feature>
<sequence length="1290" mass="146619">MRQIDAHQSLGDLQLTVDFTKRKAHIEFSLRPVHGSEENNSLEPVTSYRISIKFNCLKKLCRVDSDTGDCGILLHMSLPPHLFQLMSKIEDSHSPDKLLWRDDDTWVRQTGFMLDPMEMKERPLRLNIDQFIDVGRWTTYYMKLDPQFRLQWDQIEKHLRDYNLKTNPLSNISIVSPGSTNYWSMVGDVAQNHTSSQALAFMFRPNTVALSFDIRYQMEVCLSKGFLNEHTISYDFLVKLSKFPNDRARMLLEGVVEGKRLVYNPMDIFVTERVLHYYSFAKVPSYCTLMRRAIVTPTTIYFSTPTVEVTNRVLRQYSDLADHFMRVQFTDELSDGRIHASADSNAADELLLRVYHALKNGIIVAGRHYEFLAFGNSQIRENGAYFFCPSTHVSCDDIRKWMGSFDNIRCVAKYAARMGQCFSTTKQVSGFKVPSIVKIPDIEKNGYCFTDGVGKISGLIANVIASDFGLDEAPSVFQFRMGGCKGVLTRWPDVKTNEVHIRESQVKFNADYNSIEIVRCSTYSVATLNRQTITVLSSLGVEDSVFIKMLEDQLTNYEKALQNKVEAMDMLGRYIDQNQMTLIIAQMIINGFMDTHEPFVWTLLRLWKTWSVKALKEKARIIVEKSAFVLGSVDETGILRGYTNSMEEATDLDRSLLPQIFLQVPDPEDRRDYKVITGVCLVGRNPSLHPGDLRVVEAVDVPALRHLKDTVVFSQNGDRDVPSMCSGGDLDGDDFFVFWDENLIPPEWNHPPMDHAPSRPEILDRDVDMNDIIRFFTLYIKNDSLPHIAHAHLAQADRLESENGGDDSHAKHPNCLELAALHSKAVDYVKSGVPAEMSRRLQPTHWPHFMEKRGRTYQSKQVLGQIYDRVYNVEFEPAYEMPFDKRVLAKFKLDKDILRKARQVKSRYDTAMRQLMGQNEITTEFEAWSAFVLTKPLVGNDYKRQEDIGRESSALKLRFVTLCMEAAGIKDRSRDPEVLDPFVAAMYQVTNEEVQIARYESKVAQIGTDGCAYTRELTTASMPLISFPWLFYRELGRIVSGRIIRFTFGDYSLQSAEVQPPTQTRRESLGVDELEDMEYTHTSDGKVMHRGEILNLFDHMDEDDKLPVKNVEAETPRLDKALENGESSNLGRNTAQVTDGDLPKSAVISSSPDQSVNEDGHMIDKYMSKDPMKENSDNTNLDNTRDPLMLAGPSSITHREPLHLNPPNQTARADSTYQTSSSQGLPFKPEGSALRATLGTLSGHVPGAGMTPTRGIEEMIEDDEDDIEDEIEVEADGETTLERAARMLAL</sequence>
<evidence type="ECO:0000259" key="11">
    <source>
        <dbReference type="Pfam" id="PF26253"/>
    </source>
</evidence>
<dbReference type="InterPro" id="IPR057596">
    <property type="entry name" value="RDRP_core"/>
</dbReference>
<keyword evidence="13" id="KW-1185">Reference proteome</keyword>
<proteinExistence type="inferred from homology"/>
<feature type="compositionally biased region" description="Polar residues" evidence="9">
    <location>
        <begin position="1206"/>
        <end position="1224"/>
    </location>
</feature>
<evidence type="ECO:0000313" key="12">
    <source>
        <dbReference type="EMBL" id="EOO01697.1"/>
    </source>
</evidence>
<dbReference type="GO" id="GO:0003968">
    <property type="term" value="F:RNA-directed RNA polymerase activity"/>
    <property type="evidence" value="ECO:0007669"/>
    <property type="project" value="UniProtKB-KW"/>
</dbReference>